<dbReference type="RefSeq" id="WP_012608329.1">
    <property type="nucleotide sequence ID" value="NC_011766.1"/>
</dbReference>
<evidence type="ECO:0000313" key="1">
    <source>
        <dbReference type="EMBL" id="ACL10988.1"/>
    </source>
</evidence>
<dbReference type="Gene3D" id="1.10.10.1150">
    <property type="entry name" value="Coenzyme PQQ synthesis protein D (PqqD)"/>
    <property type="match status" value="1"/>
</dbReference>
<sequence>MSEEHVHEHDHPGHEEAINRFNELKDVKPVRQGEFLGEEQEKFYVALSEEEVYELSPLAYYIWVMCDGEHTVNELAESISKEAQIDVKDVIEPLVMALDQLYEAKLVNY</sequence>
<evidence type="ECO:0008006" key="3">
    <source>
        <dbReference type="Google" id="ProtNLM"/>
    </source>
</evidence>
<gene>
    <name evidence="1" type="ordered locus">DKAM_0662</name>
</gene>
<dbReference type="STRING" id="490899.DKAM_0662"/>
<accession>B8D4F7</accession>
<dbReference type="EMBL" id="CP001140">
    <property type="protein sequence ID" value="ACL10988.1"/>
    <property type="molecule type" value="Genomic_DNA"/>
</dbReference>
<protein>
    <recommendedName>
        <fullName evidence="3">Coenzyme PQQ synthesis protein D (PqqD)</fullName>
    </recommendedName>
</protein>
<dbReference type="Proteomes" id="UP000006903">
    <property type="component" value="Chromosome"/>
</dbReference>
<reference evidence="1 2" key="1">
    <citation type="journal article" date="2009" name="J. Bacteriol.">
        <title>Complete genome sequence of the anaerobic, protein-degrading hyperthermophilic crenarchaeon Desulfurococcus kamchatkensis.</title>
        <authorList>
            <person name="Ravin N.V."/>
            <person name="Mardanov A.V."/>
            <person name="Beletsky A.V."/>
            <person name="Kublanov I.V."/>
            <person name="Kolganova T.V."/>
            <person name="Lebedinsky A.V."/>
            <person name="Chernyh N.A."/>
            <person name="Bonch-Osmolovskaya E.A."/>
            <person name="Skryabin K.G."/>
        </authorList>
    </citation>
    <scope>NUCLEOTIDE SEQUENCE [LARGE SCALE GENOMIC DNA]</scope>
    <source>
        <strain evidence="2">DSM 18924 / JCM 16383 / VKM B-2413 / 1221n</strain>
    </source>
</reference>
<evidence type="ECO:0000313" key="2">
    <source>
        <dbReference type="Proteomes" id="UP000006903"/>
    </source>
</evidence>
<dbReference type="Pfam" id="PF05402">
    <property type="entry name" value="PqqD"/>
    <property type="match status" value="1"/>
</dbReference>
<dbReference type="InterPro" id="IPR041881">
    <property type="entry name" value="PqqD_sf"/>
</dbReference>
<name>B8D4F7_DESA1</name>
<dbReference type="KEGG" id="dka:DKAM_0662"/>
<dbReference type="AlphaFoldDB" id="B8D4F7"/>
<dbReference type="eggNOG" id="arCOG03838">
    <property type="taxonomic scope" value="Archaea"/>
</dbReference>
<dbReference type="InterPro" id="IPR008792">
    <property type="entry name" value="PQQD"/>
</dbReference>
<proteinExistence type="predicted"/>
<dbReference type="GeneID" id="7171579"/>
<organism evidence="1 2">
    <name type="scientific">Desulfurococcus amylolyticus (strain DSM 18924 / JCM 16383 / VKM B-2413 / 1221n)</name>
    <name type="common">Desulfurococcus kamchatkensis</name>
    <dbReference type="NCBI Taxonomy" id="490899"/>
    <lineage>
        <taxon>Archaea</taxon>
        <taxon>Thermoproteota</taxon>
        <taxon>Thermoprotei</taxon>
        <taxon>Desulfurococcales</taxon>
        <taxon>Desulfurococcaceae</taxon>
        <taxon>Desulfurococcus</taxon>
    </lineage>
</organism>
<dbReference type="HOGENOM" id="CLU_166552_0_0_2"/>